<feature type="region of interest" description="Disordered" evidence="4">
    <location>
        <begin position="440"/>
        <end position="461"/>
    </location>
</feature>
<keyword evidence="6" id="KW-1185">Reference proteome</keyword>
<gene>
    <name evidence="5" type="ORF">DFH05DRAFT_1570589</name>
</gene>
<sequence>MVFRHLAEHLHRLQDSGTSSDRSFEDNRSVVSRTPMRSNSLVHKAAKGLQVAISSADTINTFCNENLGYIQAISAQILSINVTSQDLEAFIKVVHVLVEGLERVAVVFPFTGAAVVAFKLVMESHIKRKENNEKVLVIKAKMGHMMTALFQQVIVIVDSTYALTVCSRMKDIQNPEVKDLEGVSLETRLSKLMERVELDIKTTGAVCEHYTKKNAIVRTMKARVYEDRLASHAQLFNEHREEFQFLLSLYTALGVQSANHKLDAVTDQLKTIETKLDDVHAIFRRLDSPRERELRAIMNERGGPEAILEDDNLLGEFIEKLEDNDDSISVNGKRRPANLVDFKAELLRELGEDLDVTLRKHLDVFDCKFEMRHQQLLEAQRQQEGVILNELRAGFLHERIKHEDMRAIWKEMGWKGSVKARHFVLALRDYFVEKSAKKVPAGDEPDTMELHTTNPVRDHDAPDWDLDDEDDCWTHSYINITHVQPILEAIDDDATGFITIKEVNEFTSARPPGWTLPIWIAFWAVGWHTSIDRYKARVYGLLEQIIGLASDVHIKNRARVDEYLTDSVFIDLEKLLRATKSQNRMSPGDLKLARYVDAYTAEEEKKLEHKLKSIAFELDGPATVSLVTGPGRIERFLFPLIYLILKRHVQVMYHARTHELDSREFLDMKGTLAVLFSVVHERVESLIVILRQSHANVKEQLDFIAFGMLSLFYNHPSRDPRSNSMLTWISHRRANPEYFDLSAVVPAEAVMHYEITSSSAEADSKTWHLGIMCDSCRKEIYGSRFICLDCINNDFSENIDLCSQCRNEALKRKGFAHEVSHCLIKVDAVILDAELALQLRILIASHIRIDASVKRW</sequence>
<evidence type="ECO:0000313" key="5">
    <source>
        <dbReference type="EMBL" id="KAJ3751542.1"/>
    </source>
</evidence>
<dbReference type="AlphaFoldDB" id="A0A9W8PCV2"/>
<evidence type="ECO:0000256" key="1">
    <source>
        <dbReference type="ARBA" id="ARBA00022723"/>
    </source>
</evidence>
<dbReference type="Proteomes" id="UP001142393">
    <property type="component" value="Unassembled WGS sequence"/>
</dbReference>
<reference evidence="5 6" key="1">
    <citation type="journal article" date="2023" name="Proc. Natl. Acad. Sci. U.S.A.">
        <title>A global phylogenomic analysis of the shiitake genus Lentinula.</title>
        <authorList>
            <person name="Sierra-Patev S."/>
            <person name="Min B."/>
            <person name="Naranjo-Ortiz M."/>
            <person name="Looney B."/>
            <person name="Konkel Z."/>
            <person name="Slot J.C."/>
            <person name="Sakamoto Y."/>
            <person name="Steenwyk J.L."/>
            <person name="Rokas A."/>
            <person name="Carro J."/>
            <person name="Camarero S."/>
            <person name="Ferreira P."/>
            <person name="Molpeceres G."/>
            <person name="Ruiz-Duenas F.J."/>
            <person name="Serrano A."/>
            <person name="Henrissat B."/>
            <person name="Drula E."/>
            <person name="Hughes K.W."/>
            <person name="Mata J.L."/>
            <person name="Ishikawa N.K."/>
            <person name="Vargas-Isla R."/>
            <person name="Ushijima S."/>
            <person name="Smith C.A."/>
            <person name="Donoghue J."/>
            <person name="Ahrendt S."/>
            <person name="Andreopoulos W."/>
            <person name="He G."/>
            <person name="LaButti K."/>
            <person name="Lipzen A."/>
            <person name="Ng V."/>
            <person name="Riley R."/>
            <person name="Sandor L."/>
            <person name="Barry K."/>
            <person name="Martinez A.T."/>
            <person name="Xiao Y."/>
            <person name="Gibbons J.G."/>
            <person name="Terashima K."/>
            <person name="Grigoriev I.V."/>
            <person name="Hibbett D."/>
        </authorList>
    </citation>
    <scope>NUCLEOTIDE SEQUENCE [LARGE SCALE GENOMIC DNA]</scope>
    <source>
        <strain evidence="5 6">TFB7810</strain>
    </source>
</reference>
<name>A0A9W8PCV2_9AGAR</name>
<organism evidence="5 6">
    <name type="scientific">Lentinula detonsa</name>
    <dbReference type="NCBI Taxonomy" id="2804962"/>
    <lineage>
        <taxon>Eukaryota</taxon>
        <taxon>Fungi</taxon>
        <taxon>Dikarya</taxon>
        <taxon>Basidiomycota</taxon>
        <taxon>Agaricomycotina</taxon>
        <taxon>Agaricomycetes</taxon>
        <taxon>Agaricomycetidae</taxon>
        <taxon>Agaricales</taxon>
        <taxon>Marasmiineae</taxon>
        <taxon>Omphalotaceae</taxon>
        <taxon>Lentinula</taxon>
    </lineage>
</organism>
<keyword evidence="3" id="KW-0862">Zinc</keyword>
<protein>
    <recommendedName>
        <fullName evidence="7">ZZ-type domain-containing protein</fullName>
    </recommendedName>
</protein>
<dbReference type="SUPFAM" id="SSF57850">
    <property type="entry name" value="RING/U-box"/>
    <property type="match status" value="1"/>
</dbReference>
<dbReference type="InterPro" id="IPR043145">
    <property type="entry name" value="Znf_ZZ_sf"/>
</dbReference>
<dbReference type="GO" id="GO:0008270">
    <property type="term" value="F:zinc ion binding"/>
    <property type="evidence" value="ECO:0007669"/>
    <property type="project" value="UniProtKB-KW"/>
</dbReference>
<evidence type="ECO:0000256" key="4">
    <source>
        <dbReference type="SAM" id="MobiDB-lite"/>
    </source>
</evidence>
<dbReference type="EMBL" id="JANVFU010000001">
    <property type="protein sequence ID" value="KAJ3751542.1"/>
    <property type="molecule type" value="Genomic_DNA"/>
</dbReference>
<keyword evidence="2" id="KW-0863">Zinc-finger</keyword>
<evidence type="ECO:0000256" key="2">
    <source>
        <dbReference type="ARBA" id="ARBA00022771"/>
    </source>
</evidence>
<dbReference type="CDD" id="cd02249">
    <property type="entry name" value="ZZ"/>
    <property type="match status" value="1"/>
</dbReference>
<dbReference type="InterPro" id="IPR018247">
    <property type="entry name" value="EF_Hand_1_Ca_BS"/>
</dbReference>
<comment type="caution">
    <text evidence="5">The sequence shown here is derived from an EMBL/GenBank/DDBJ whole genome shotgun (WGS) entry which is preliminary data.</text>
</comment>
<dbReference type="PROSITE" id="PS00018">
    <property type="entry name" value="EF_HAND_1"/>
    <property type="match status" value="1"/>
</dbReference>
<evidence type="ECO:0000313" key="6">
    <source>
        <dbReference type="Proteomes" id="UP001142393"/>
    </source>
</evidence>
<keyword evidence="1" id="KW-0479">Metal-binding</keyword>
<evidence type="ECO:0000256" key="3">
    <source>
        <dbReference type="ARBA" id="ARBA00022833"/>
    </source>
</evidence>
<evidence type="ECO:0008006" key="7">
    <source>
        <dbReference type="Google" id="ProtNLM"/>
    </source>
</evidence>
<proteinExistence type="predicted"/>
<dbReference type="Gene3D" id="3.30.60.90">
    <property type="match status" value="1"/>
</dbReference>
<accession>A0A9W8PCV2</accession>